<organism evidence="1 2">
    <name type="scientific">Panagrolaimus sp. JU765</name>
    <dbReference type="NCBI Taxonomy" id="591449"/>
    <lineage>
        <taxon>Eukaryota</taxon>
        <taxon>Metazoa</taxon>
        <taxon>Ecdysozoa</taxon>
        <taxon>Nematoda</taxon>
        <taxon>Chromadorea</taxon>
        <taxon>Rhabditida</taxon>
        <taxon>Tylenchina</taxon>
        <taxon>Panagrolaimomorpha</taxon>
        <taxon>Panagrolaimoidea</taxon>
        <taxon>Panagrolaimidae</taxon>
        <taxon>Panagrolaimus</taxon>
    </lineage>
</organism>
<accession>A0AC34QLB7</accession>
<evidence type="ECO:0000313" key="2">
    <source>
        <dbReference type="WBParaSite" id="JU765_v2.g17399.t1"/>
    </source>
</evidence>
<name>A0AC34QLB7_9BILA</name>
<evidence type="ECO:0000313" key="1">
    <source>
        <dbReference type="Proteomes" id="UP000887576"/>
    </source>
</evidence>
<reference evidence="2" key="1">
    <citation type="submission" date="2022-11" db="UniProtKB">
        <authorList>
            <consortium name="WormBaseParasite"/>
        </authorList>
    </citation>
    <scope>IDENTIFICATION</scope>
</reference>
<protein>
    <submittedName>
        <fullName evidence="2">Uncharacterized protein</fullName>
    </submittedName>
</protein>
<dbReference type="Proteomes" id="UP000887576">
    <property type="component" value="Unplaced"/>
</dbReference>
<proteinExistence type="predicted"/>
<dbReference type="WBParaSite" id="JU765_v2.g17399.t1">
    <property type="protein sequence ID" value="JU765_v2.g17399.t1"/>
    <property type="gene ID" value="JU765_v2.g17399"/>
</dbReference>
<sequence length="230" mass="27277">MVTRWKNSAKAWDFEPWMDSCCRNTVPVGQQRYSAISFDDITHITNCISETKLHEEQREQRKKFFKNAKYSTEEYQEQALVLRERIVRAANEVMLETKLEDISWQSIQDKYLALHGQVLNKKHLREGFPTGHPSAVIEKYMKDEFVKFIPDGLTGNIFVKFTRPFDEIIKFYEEARQKRDSLDQKLKMPEFRTADNGYVDYVRERQKKELYLEKCRNERGALNVSDTKTG</sequence>